<evidence type="ECO:0000259" key="1">
    <source>
        <dbReference type="Pfam" id="PF19763"/>
    </source>
</evidence>
<feature type="domain" description="DUF6250" evidence="1">
    <location>
        <begin position="70"/>
        <end position="226"/>
    </location>
</feature>
<name>A0A0E9LYG8_9BACT</name>
<evidence type="ECO:0000313" key="2">
    <source>
        <dbReference type="EMBL" id="GAO30304.1"/>
    </source>
</evidence>
<comment type="caution">
    <text evidence="2">The sequence shown here is derived from an EMBL/GenBank/DDBJ whole genome shotgun (WGS) entry which is preliminary data.</text>
</comment>
<dbReference type="InterPro" id="IPR046217">
    <property type="entry name" value="DUF6250"/>
</dbReference>
<dbReference type="RefSeq" id="WP_062125174.1">
    <property type="nucleotide sequence ID" value="NZ_BAZW01000021.1"/>
</dbReference>
<keyword evidence="3" id="KW-1185">Reference proteome</keyword>
<proteinExistence type="predicted"/>
<dbReference type="Pfam" id="PF19763">
    <property type="entry name" value="DUF6250"/>
    <property type="match status" value="1"/>
</dbReference>
<evidence type="ECO:0000313" key="3">
    <source>
        <dbReference type="Proteomes" id="UP000032900"/>
    </source>
</evidence>
<dbReference type="STRING" id="1236989.JCM15548_12566"/>
<accession>A0A0E9LYG8</accession>
<gene>
    <name evidence="2" type="ORF">JCM15548_12566</name>
</gene>
<reference evidence="2 3" key="1">
    <citation type="journal article" date="2015" name="Microbes Environ.">
        <title>Distribution and evolution of nitrogen fixation genes in the phylum bacteroidetes.</title>
        <authorList>
            <person name="Inoue J."/>
            <person name="Oshima K."/>
            <person name="Suda W."/>
            <person name="Sakamoto M."/>
            <person name="Iino T."/>
            <person name="Noda S."/>
            <person name="Hongoh Y."/>
            <person name="Hattori M."/>
            <person name="Ohkuma M."/>
        </authorList>
    </citation>
    <scope>NUCLEOTIDE SEQUENCE [LARGE SCALE GENOMIC DNA]</scope>
    <source>
        <strain evidence="2">JCM 15548</strain>
    </source>
</reference>
<dbReference type="EMBL" id="BAZW01000021">
    <property type="protein sequence ID" value="GAO30304.1"/>
    <property type="molecule type" value="Genomic_DNA"/>
</dbReference>
<organism evidence="2 3">
    <name type="scientific">Geofilum rubicundum JCM 15548</name>
    <dbReference type="NCBI Taxonomy" id="1236989"/>
    <lineage>
        <taxon>Bacteria</taxon>
        <taxon>Pseudomonadati</taxon>
        <taxon>Bacteroidota</taxon>
        <taxon>Bacteroidia</taxon>
        <taxon>Marinilabiliales</taxon>
        <taxon>Marinilabiliaceae</taxon>
        <taxon>Geofilum</taxon>
    </lineage>
</organism>
<dbReference type="OrthoDB" id="262615at2"/>
<dbReference type="Gene3D" id="2.60.120.200">
    <property type="match status" value="1"/>
</dbReference>
<dbReference type="PROSITE" id="PS51257">
    <property type="entry name" value="PROKAR_LIPOPROTEIN"/>
    <property type="match status" value="1"/>
</dbReference>
<dbReference type="Proteomes" id="UP000032900">
    <property type="component" value="Unassembled WGS sequence"/>
</dbReference>
<dbReference type="AlphaFoldDB" id="A0A0E9LYG8"/>
<sequence length="234" mass="27202">MKNTTPILSLIILLVSFSCSFGKRSNDEETPRLIFSEDFSKGLDPEVWVVEMDSTPNSSVYVEDGQLITDTEGGVTVWLNQELEGNYIIEYQRTVMVEEGANDRLSDLNQFWMASDPKQENLFTRSGKFEEYDDISQYYVGVGGNYNSTTRFRKYDGEGERIIIEEKNEPDFLLKPNKTYLVKIEVDNGHISYWMDDVLFFEYEDPQPLSSGYFGFRSTWSRHHIDYINIYALD</sequence>
<protein>
    <recommendedName>
        <fullName evidence="1">DUF6250 domain-containing protein</fullName>
    </recommendedName>
</protein>